<accession>A0A1M6EA81</accession>
<feature type="transmembrane region" description="Helical" evidence="1">
    <location>
        <begin position="7"/>
        <end position="26"/>
    </location>
</feature>
<keyword evidence="4" id="KW-1185">Reference proteome</keyword>
<feature type="transmembrane region" description="Helical" evidence="1">
    <location>
        <begin position="169"/>
        <end position="192"/>
    </location>
</feature>
<organism evidence="3 4">
    <name type="scientific">Clostridium amylolyticum</name>
    <dbReference type="NCBI Taxonomy" id="1121298"/>
    <lineage>
        <taxon>Bacteria</taxon>
        <taxon>Bacillati</taxon>
        <taxon>Bacillota</taxon>
        <taxon>Clostridia</taxon>
        <taxon>Eubacteriales</taxon>
        <taxon>Clostridiaceae</taxon>
        <taxon>Clostridium</taxon>
    </lineage>
</organism>
<dbReference type="Pfam" id="PF02517">
    <property type="entry name" value="Rce1-like"/>
    <property type="match status" value="1"/>
</dbReference>
<feature type="transmembrane region" description="Helical" evidence="1">
    <location>
        <begin position="68"/>
        <end position="89"/>
    </location>
</feature>
<evidence type="ECO:0000256" key="1">
    <source>
        <dbReference type="SAM" id="Phobius"/>
    </source>
</evidence>
<evidence type="ECO:0000313" key="3">
    <source>
        <dbReference type="EMBL" id="SHI82386.1"/>
    </source>
</evidence>
<keyword evidence="1" id="KW-1133">Transmembrane helix</keyword>
<dbReference type="STRING" id="1121298.SAMN05444401_1506"/>
<dbReference type="EMBL" id="FQZO01000002">
    <property type="protein sequence ID" value="SHI82386.1"/>
    <property type="molecule type" value="Genomic_DNA"/>
</dbReference>
<feature type="transmembrane region" description="Helical" evidence="1">
    <location>
        <begin position="131"/>
        <end position="154"/>
    </location>
</feature>
<dbReference type="GO" id="GO:0080120">
    <property type="term" value="P:CAAX-box protein maturation"/>
    <property type="evidence" value="ECO:0007669"/>
    <property type="project" value="UniProtKB-ARBA"/>
</dbReference>
<dbReference type="InterPro" id="IPR003675">
    <property type="entry name" value="Rce1/LyrA-like_dom"/>
</dbReference>
<dbReference type="AlphaFoldDB" id="A0A1M6EA81"/>
<name>A0A1M6EA81_9CLOT</name>
<feature type="transmembrane region" description="Helical" evidence="1">
    <location>
        <begin position="227"/>
        <end position="246"/>
    </location>
</feature>
<keyword evidence="1" id="KW-0472">Membrane</keyword>
<feature type="transmembrane region" description="Helical" evidence="1">
    <location>
        <begin position="38"/>
        <end position="56"/>
    </location>
</feature>
<evidence type="ECO:0000313" key="4">
    <source>
        <dbReference type="Proteomes" id="UP000184080"/>
    </source>
</evidence>
<evidence type="ECO:0000259" key="2">
    <source>
        <dbReference type="Pfam" id="PF02517"/>
    </source>
</evidence>
<feature type="transmembrane region" description="Helical" evidence="1">
    <location>
        <begin position="101"/>
        <end position="119"/>
    </location>
</feature>
<keyword evidence="1" id="KW-0812">Transmembrane</keyword>
<dbReference type="Proteomes" id="UP000184080">
    <property type="component" value="Unassembled WGS sequence"/>
</dbReference>
<protein>
    <recommendedName>
        <fullName evidence="2">CAAX prenyl protease 2/Lysostaphin resistance protein A-like domain-containing protein</fullName>
    </recommendedName>
</protein>
<proteinExistence type="predicted"/>
<gene>
    <name evidence="3" type="ORF">SAMN05444401_1506</name>
</gene>
<reference evidence="3 4" key="1">
    <citation type="submission" date="2016-11" db="EMBL/GenBank/DDBJ databases">
        <authorList>
            <person name="Jaros S."/>
            <person name="Januszkiewicz K."/>
            <person name="Wedrychowicz H."/>
        </authorList>
    </citation>
    <scope>NUCLEOTIDE SEQUENCE [LARGE SCALE GENOMIC DNA]</scope>
    <source>
        <strain evidence="3 4">DSM 21864</strain>
    </source>
</reference>
<feature type="transmembrane region" description="Helical" evidence="1">
    <location>
        <begin position="204"/>
        <end position="221"/>
    </location>
</feature>
<dbReference type="GO" id="GO:0004175">
    <property type="term" value="F:endopeptidase activity"/>
    <property type="evidence" value="ECO:0007669"/>
    <property type="project" value="UniProtKB-ARBA"/>
</dbReference>
<sequence length="264" mass="31195">MVKKYSKFLCELIFIMIFCILGYIYYSEIYPNYIYKRMILSIFLVILLMNFIYKFKEEKDDIFINKKALLVFAIIYSINILMNLNINILKKVMMHWSLGKVLIIQLIMGMIPIFIGYSFKIKLSNFKWKTSVKWLLISTSIFIIYFIPKIILLGSEAFQYRNYYSKPDYIINIINALIFNVFIEELVYRGYLISGLKALKLNEFIINAIQAIIFGLIHIYQVPNTHIFMGVSWHILMGYILGKLYFKSKSLTPGILLHLLINMV</sequence>
<feature type="domain" description="CAAX prenyl protease 2/Lysostaphin resistance protein A-like" evidence="2">
    <location>
        <begin position="169"/>
        <end position="264"/>
    </location>
</feature>